<dbReference type="Pfam" id="PF00797">
    <property type="entry name" value="Acetyltransf_2"/>
    <property type="match status" value="1"/>
</dbReference>
<reference evidence="3 4" key="1">
    <citation type="submission" date="2024-04" db="EMBL/GenBank/DDBJ databases">
        <title>Phyllosticta paracitricarpa is synonymous to the EU quarantine fungus P. citricarpa based on phylogenomic analyses.</title>
        <authorList>
            <consortium name="Lawrence Berkeley National Laboratory"/>
            <person name="Van Ingen-Buijs V.A."/>
            <person name="Van Westerhoven A.C."/>
            <person name="Haridas S."/>
            <person name="Skiadas P."/>
            <person name="Martin F."/>
            <person name="Groenewald J.Z."/>
            <person name="Crous P.W."/>
            <person name="Seidl M.F."/>
        </authorList>
    </citation>
    <scope>NUCLEOTIDE SEQUENCE [LARGE SCALE GENOMIC DNA]</scope>
    <source>
        <strain evidence="3 4">CBS 123374</strain>
    </source>
</reference>
<evidence type="ECO:0000313" key="4">
    <source>
        <dbReference type="Proteomes" id="UP001492380"/>
    </source>
</evidence>
<dbReference type="InterPro" id="IPR038765">
    <property type="entry name" value="Papain-like_cys_pep_sf"/>
</dbReference>
<dbReference type="InterPro" id="IPR001447">
    <property type="entry name" value="Arylamine_N-AcTrfase"/>
</dbReference>
<sequence length="377" mass="43015">MISEKLTAFYQVQSRSQDGNLASRGLSHLSGSDFRPQNSRLDTVFLHPLQRATRRINRRLFSKVTIQLTIGTMAATLTPEQLTTYFNRIEFPEHYRRNVKHDYDFLAVLQAYHISAIPYENLGLHYSADAHIPLDLPSLFAKCTQNGRGGYCMENATFFNVVLRSLGFSAYMAGARARPRVDFVPRGDFTGWMHVVNIITLPNSPTKYVMDVGFGGDMPTKPLPLVSGPSTLNIGTQEVRLNYAPLPKSHSNNPVWIYEYRNQPTDPWNAAFSFTETEFLEQDLEVLNFYTSKDPRCFQTRMVLVVKFLREGDRVYGKKMLIDGVIKLNDGGRTRTVFTCETEDERTSHLKTEFGIGLTPFEKQDIFSRPTALRKQD</sequence>
<organism evidence="3 4">
    <name type="scientific">Phyllosticta capitalensis</name>
    <dbReference type="NCBI Taxonomy" id="121624"/>
    <lineage>
        <taxon>Eukaryota</taxon>
        <taxon>Fungi</taxon>
        <taxon>Dikarya</taxon>
        <taxon>Ascomycota</taxon>
        <taxon>Pezizomycotina</taxon>
        <taxon>Dothideomycetes</taxon>
        <taxon>Dothideomycetes incertae sedis</taxon>
        <taxon>Botryosphaeriales</taxon>
        <taxon>Phyllostictaceae</taxon>
        <taxon>Phyllosticta</taxon>
    </lineage>
</organism>
<dbReference type="EMBL" id="JBBWRZ010000007">
    <property type="protein sequence ID" value="KAK8232142.1"/>
    <property type="molecule type" value="Genomic_DNA"/>
</dbReference>
<comment type="caution">
    <text evidence="3">The sequence shown here is derived from an EMBL/GenBank/DDBJ whole genome shotgun (WGS) entry which is preliminary data.</text>
</comment>
<name>A0ABR1YKY4_9PEZI</name>
<evidence type="ECO:0000256" key="1">
    <source>
        <dbReference type="ARBA" id="ARBA00006547"/>
    </source>
</evidence>
<evidence type="ECO:0000256" key="2">
    <source>
        <dbReference type="RuleBase" id="RU003452"/>
    </source>
</evidence>
<dbReference type="PANTHER" id="PTHR11786">
    <property type="entry name" value="N-HYDROXYARYLAMINE O-ACETYLTRANSFERASE"/>
    <property type="match status" value="1"/>
</dbReference>
<keyword evidence="2" id="KW-0808">Transferase</keyword>
<dbReference type="Gene3D" id="3.30.2140.20">
    <property type="match status" value="1"/>
</dbReference>
<keyword evidence="2" id="KW-0012">Acyltransferase</keyword>
<dbReference type="InterPro" id="IPR053710">
    <property type="entry name" value="Arylamine_NAT_domain_sf"/>
</dbReference>
<gene>
    <name evidence="3" type="ORF">HDK90DRAFT_489321</name>
</gene>
<dbReference type="PRINTS" id="PR01543">
    <property type="entry name" value="ANATRNSFRASE"/>
</dbReference>
<proteinExistence type="inferred from homology"/>
<accession>A0ABR1YKY4</accession>
<evidence type="ECO:0000313" key="3">
    <source>
        <dbReference type="EMBL" id="KAK8232142.1"/>
    </source>
</evidence>
<protein>
    <submittedName>
        <fullName evidence="3">Arylamine N-acetyltransferase 1</fullName>
    </submittedName>
</protein>
<comment type="similarity">
    <text evidence="1 2">Belongs to the arylamine N-acetyltransferase family.</text>
</comment>
<dbReference type="PANTHER" id="PTHR11786:SF0">
    <property type="entry name" value="ARYLAMINE N-ACETYLTRANSFERASE 4-RELATED"/>
    <property type="match status" value="1"/>
</dbReference>
<keyword evidence="4" id="KW-1185">Reference proteome</keyword>
<dbReference type="Proteomes" id="UP001492380">
    <property type="component" value="Unassembled WGS sequence"/>
</dbReference>
<dbReference type="SUPFAM" id="SSF54001">
    <property type="entry name" value="Cysteine proteinases"/>
    <property type="match status" value="1"/>
</dbReference>